<organism evidence="4">
    <name type="scientific">Thelazia callipaeda</name>
    <name type="common">Oriental eyeworm</name>
    <name type="synonym">Parasitic nematode</name>
    <dbReference type="NCBI Taxonomy" id="103827"/>
    <lineage>
        <taxon>Eukaryota</taxon>
        <taxon>Metazoa</taxon>
        <taxon>Ecdysozoa</taxon>
        <taxon>Nematoda</taxon>
        <taxon>Chromadorea</taxon>
        <taxon>Rhabditida</taxon>
        <taxon>Spirurina</taxon>
        <taxon>Spiruromorpha</taxon>
        <taxon>Thelazioidea</taxon>
        <taxon>Thelaziidae</taxon>
        <taxon>Thelazia</taxon>
    </lineage>
</organism>
<dbReference type="InterPro" id="IPR006201">
    <property type="entry name" value="Neur_channel"/>
</dbReference>
<evidence type="ECO:0000313" key="3">
    <source>
        <dbReference type="Proteomes" id="UP000276776"/>
    </source>
</evidence>
<evidence type="ECO:0000313" key="2">
    <source>
        <dbReference type="EMBL" id="VDN06624.1"/>
    </source>
</evidence>
<reference evidence="2 3" key="2">
    <citation type="submission" date="2018-11" db="EMBL/GenBank/DDBJ databases">
        <authorList>
            <consortium name="Pathogen Informatics"/>
        </authorList>
    </citation>
    <scope>NUCLEOTIDE SEQUENCE [LARGE SCALE GENOMIC DNA]</scope>
</reference>
<proteinExistence type="predicted"/>
<dbReference type="OMA" id="TQWFNEM"/>
<sequence length="227" mass="26535">MEIHDLRAFPMDERNCSLVFHNDDFRAKWAGMTSVTISKVGWGVWTVLGCERIEKTIVLSMKRSILMWIWTLYAPTVLLFICSWLSFLIKTNPIEYRLIINTTAFFTTLIIVIANSRNVAQTSYPKAIDVWNVQIVTFAFLILLQSIFVGKKDVKGQKPPRRIYSFGDECDEKMQWFNDTPYYAQLPERQPTALAKILDYIFRVILPTVFLVTCILYFIHYAYPYKS</sequence>
<dbReference type="WBParaSite" id="TCLT_0000903501-mRNA-1">
    <property type="protein sequence ID" value="TCLT_0000903501-mRNA-1"/>
    <property type="gene ID" value="TCLT_0000903501"/>
</dbReference>
<dbReference type="GO" id="GO:0005216">
    <property type="term" value="F:monoatomic ion channel activity"/>
    <property type="evidence" value="ECO:0007669"/>
    <property type="project" value="InterPro"/>
</dbReference>
<keyword evidence="1" id="KW-0472">Membrane</keyword>
<name>A0A0N5D7I7_THECL</name>
<dbReference type="PRINTS" id="PR00253">
    <property type="entry name" value="GABAARECEPTR"/>
</dbReference>
<accession>A0A0N5D7I7</accession>
<feature type="transmembrane region" description="Helical" evidence="1">
    <location>
        <begin position="200"/>
        <end position="223"/>
    </location>
</feature>
<keyword evidence="3" id="KW-1185">Reference proteome</keyword>
<dbReference type="STRING" id="103827.A0A0N5D7I7"/>
<dbReference type="Proteomes" id="UP000276776">
    <property type="component" value="Unassembled WGS sequence"/>
</dbReference>
<dbReference type="AlphaFoldDB" id="A0A0N5D7I7"/>
<dbReference type="Gene3D" id="1.20.58.390">
    <property type="entry name" value="Neurotransmitter-gated ion-channel transmembrane domain"/>
    <property type="match status" value="1"/>
</dbReference>
<keyword evidence="1" id="KW-1133">Transmembrane helix</keyword>
<evidence type="ECO:0000256" key="1">
    <source>
        <dbReference type="SAM" id="Phobius"/>
    </source>
</evidence>
<dbReference type="EMBL" id="UYYF01004720">
    <property type="protein sequence ID" value="VDN06624.1"/>
    <property type="molecule type" value="Genomic_DNA"/>
</dbReference>
<feature type="transmembrane region" description="Helical" evidence="1">
    <location>
        <begin position="128"/>
        <end position="148"/>
    </location>
</feature>
<gene>
    <name evidence="2" type="ORF">TCLT_LOCUS9024</name>
</gene>
<dbReference type="GO" id="GO:0004888">
    <property type="term" value="F:transmembrane signaling receptor activity"/>
    <property type="evidence" value="ECO:0007669"/>
    <property type="project" value="InterPro"/>
</dbReference>
<dbReference type="InterPro" id="IPR006028">
    <property type="entry name" value="GABAA/Glycine_rcpt"/>
</dbReference>
<reference evidence="4" key="1">
    <citation type="submission" date="2017-02" db="UniProtKB">
        <authorList>
            <consortium name="WormBaseParasite"/>
        </authorList>
    </citation>
    <scope>IDENTIFICATION</scope>
</reference>
<keyword evidence="1" id="KW-0812">Transmembrane</keyword>
<feature type="transmembrane region" description="Helical" evidence="1">
    <location>
        <begin position="98"/>
        <end position="116"/>
    </location>
</feature>
<evidence type="ECO:0000313" key="4">
    <source>
        <dbReference type="WBParaSite" id="TCLT_0000903501-mRNA-1"/>
    </source>
</evidence>
<protein>
    <submittedName>
        <fullName evidence="4">Neur_chan_LBD domain-containing protein</fullName>
    </submittedName>
</protein>
<dbReference type="PANTHER" id="PTHR18945">
    <property type="entry name" value="NEUROTRANSMITTER GATED ION CHANNEL"/>
    <property type="match status" value="1"/>
</dbReference>
<dbReference type="InterPro" id="IPR036719">
    <property type="entry name" value="Neuro-gated_channel_TM_sf"/>
</dbReference>
<dbReference type="InterPro" id="IPR038050">
    <property type="entry name" value="Neuro_actylchol_rec"/>
</dbReference>
<feature type="transmembrane region" description="Helical" evidence="1">
    <location>
        <begin position="65"/>
        <end position="86"/>
    </location>
</feature>
<dbReference type="GO" id="GO:0016020">
    <property type="term" value="C:membrane"/>
    <property type="evidence" value="ECO:0007669"/>
    <property type="project" value="InterPro"/>
</dbReference>
<dbReference type="SUPFAM" id="SSF90112">
    <property type="entry name" value="Neurotransmitter-gated ion-channel transmembrane pore"/>
    <property type="match status" value="1"/>
</dbReference>
<dbReference type="OrthoDB" id="5843733at2759"/>